<proteinExistence type="predicted"/>
<name>A0A844FGP8_9FIRM</name>
<protein>
    <submittedName>
        <fullName evidence="4">Polysaccharide deacetylase</fullName>
    </submittedName>
</protein>
<dbReference type="Pfam" id="PF01522">
    <property type="entry name" value="Polysacc_deac_1"/>
    <property type="match status" value="1"/>
</dbReference>
<dbReference type="OrthoDB" id="258610at2"/>
<reference evidence="3" key="2">
    <citation type="submission" date="2022-01" db="EMBL/GenBank/DDBJ databases">
        <title>Collection of gut derived symbiotic bacterial strains cultured from healthy donors.</title>
        <authorList>
            <person name="Lin H."/>
            <person name="Kohout C."/>
            <person name="Waligurski E."/>
            <person name="Pamer E.G."/>
        </authorList>
    </citation>
    <scope>NUCLEOTIDE SEQUENCE</scope>
    <source>
        <strain evidence="3">MSK.14.39</strain>
    </source>
</reference>
<dbReference type="SUPFAM" id="SSF88713">
    <property type="entry name" value="Glycoside hydrolase/deacetylase"/>
    <property type="match status" value="1"/>
</dbReference>
<feature type="domain" description="NodB homology" evidence="2">
    <location>
        <begin position="127"/>
        <end position="316"/>
    </location>
</feature>
<organism evidence="4 5">
    <name type="scientific">Anaerosalibacter bizertensis</name>
    <dbReference type="NCBI Taxonomy" id="932217"/>
    <lineage>
        <taxon>Bacteria</taxon>
        <taxon>Bacillati</taxon>
        <taxon>Bacillota</taxon>
        <taxon>Tissierellia</taxon>
        <taxon>Tissierellales</taxon>
        <taxon>Sporanaerobacteraceae</taxon>
        <taxon>Anaerosalibacter</taxon>
    </lineage>
</organism>
<evidence type="ECO:0000313" key="3">
    <source>
        <dbReference type="EMBL" id="MCG4565875.1"/>
    </source>
</evidence>
<dbReference type="PANTHER" id="PTHR10587:SF125">
    <property type="entry name" value="POLYSACCHARIDE DEACETYLASE YHEN-RELATED"/>
    <property type="match status" value="1"/>
</dbReference>
<dbReference type="CDD" id="cd10944">
    <property type="entry name" value="CE4_SmPgdA_like"/>
    <property type="match status" value="1"/>
</dbReference>
<accession>A0A844FGP8</accession>
<dbReference type="Gene3D" id="3.20.20.370">
    <property type="entry name" value="Glycoside hydrolase/deacetylase"/>
    <property type="match status" value="1"/>
</dbReference>
<evidence type="ECO:0000313" key="5">
    <source>
        <dbReference type="Proteomes" id="UP000462760"/>
    </source>
</evidence>
<evidence type="ECO:0000313" key="4">
    <source>
        <dbReference type="EMBL" id="MSS43115.1"/>
    </source>
</evidence>
<reference evidence="4 5" key="1">
    <citation type="submission" date="2019-08" db="EMBL/GenBank/DDBJ databases">
        <title>In-depth cultivation of the pig gut microbiome towards novel bacterial diversity and tailored functional studies.</title>
        <authorList>
            <person name="Wylensek D."/>
            <person name="Hitch T.C.A."/>
            <person name="Clavel T."/>
        </authorList>
    </citation>
    <scope>NUCLEOTIDE SEQUENCE [LARGE SCALE GENOMIC DNA]</scope>
    <source>
        <strain evidence="4 5">Med78-601-WT-4W-RMD-3</strain>
    </source>
</reference>
<keyword evidence="6" id="KW-1185">Reference proteome</keyword>
<dbReference type="AlphaFoldDB" id="A0A844FGP8"/>
<dbReference type="InterPro" id="IPR002509">
    <property type="entry name" value="NODB_dom"/>
</dbReference>
<dbReference type="PROSITE" id="PS51677">
    <property type="entry name" value="NODB"/>
    <property type="match status" value="1"/>
</dbReference>
<dbReference type="GO" id="GO:0005975">
    <property type="term" value="P:carbohydrate metabolic process"/>
    <property type="evidence" value="ECO:0007669"/>
    <property type="project" value="InterPro"/>
</dbReference>
<evidence type="ECO:0000259" key="2">
    <source>
        <dbReference type="PROSITE" id="PS51677"/>
    </source>
</evidence>
<dbReference type="RefSeq" id="WP_154483790.1">
    <property type="nucleotide sequence ID" value="NZ_JAJBNW010000060.1"/>
</dbReference>
<dbReference type="PANTHER" id="PTHR10587">
    <property type="entry name" value="GLYCOSYL TRANSFERASE-RELATED"/>
    <property type="match status" value="1"/>
</dbReference>
<comment type="caution">
    <text evidence="4">The sequence shown here is derived from an EMBL/GenBank/DDBJ whole genome shotgun (WGS) entry which is preliminary data.</text>
</comment>
<dbReference type="Proteomes" id="UP001108123">
    <property type="component" value="Unassembled WGS sequence"/>
</dbReference>
<dbReference type="GO" id="GO:0016810">
    <property type="term" value="F:hydrolase activity, acting on carbon-nitrogen (but not peptide) bonds"/>
    <property type="evidence" value="ECO:0007669"/>
    <property type="project" value="InterPro"/>
</dbReference>
<dbReference type="InterPro" id="IPR011330">
    <property type="entry name" value="Glyco_hydro/deAcase_b/a-brl"/>
</dbReference>
<dbReference type="Proteomes" id="UP000462760">
    <property type="component" value="Unassembled WGS sequence"/>
</dbReference>
<gene>
    <name evidence="4" type="ORF">FYJ27_05120</name>
    <name evidence="3" type="ORF">L0P62_10475</name>
</gene>
<dbReference type="InterPro" id="IPR050248">
    <property type="entry name" value="Polysacc_deacetylase_ArnD"/>
</dbReference>
<sequence length="326" mass="37172">MRRKKNSKRKLELTKMKLFLLCLIVFIMFVGIGRSIGEKLTSKATNGEEKLAENEEKLELERKRKTEKEKEIKNNSEKEIKKEKHNEEKEETKKDTEVVEKDVQAKEIKEEEKPIDQEKEPSNDNKKVAYLTFDDGPSVVVTPQILDILDNCNVKATFFVIGSLAEQNSDLIKREYNSGHAIGNHTYSHNYKYIYGSVNNLLSDIDKCENVLKGILGDDFHSAAFRFPGGSFGQKKQPFKDVLKNKGIGYVDWNALNGDAEGHNIPKDRLVQRLVQTTQGKNKVVILMHDAGAKKTTAQALPEIINYFKNQGYEFKTIDQEALNGF</sequence>
<evidence type="ECO:0000256" key="1">
    <source>
        <dbReference type="SAM" id="MobiDB-lite"/>
    </source>
</evidence>
<feature type="region of interest" description="Disordered" evidence="1">
    <location>
        <begin position="46"/>
        <end position="123"/>
    </location>
</feature>
<dbReference type="EMBL" id="JAKNID010000061">
    <property type="protein sequence ID" value="MCG4565875.1"/>
    <property type="molecule type" value="Genomic_DNA"/>
</dbReference>
<evidence type="ECO:0000313" key="6">
    <source>
        <dbReference type="Proteomes" id="UP001108123"/>
    </source>
</evidence>
<dbReference type="EMBL" id="VULR01000005">
    <property type="protein sequence ID" value="MSS43115.1"/>
    <property type="molecule type" value="Genomic_DNA"/>
</dbReference>